<keyword evidence="1" id="KW-1185">Reference proteome</keyword>
<organism evidence="1 2">
    <name type="scientific">Ascaris lumbricoides</name>
    <name type="common">Giant roundworm</name>
    <dbReference type="NCBI Taxonomy" id="6252"/>
    <lineage>
        <taxon>Eukaryota</taxon>
        <taxon>Metazoa</taxon>
        <taxon>Ecdysozoa</taxon>
        <taxon>Nematoda</taxon>
        <taxon>Chromadorea</taxon>
        <taxon>Rhabditida</taxon>
        <taxon>Spirurina</taxon>
        <taxon>Ascaridomorpha</taxon>
        <taxon>Ascaridoidea</taxon>
        <taxon>Ascarididae</taxon>
        <taxon>Ascaris</taxon>
    </lineage>
</organism>
<dbReference type="AlphaFoldDB" id="A0A9J2Q1A0"/>
<dbReference type="WBParaSite" id="ALUE_0001525501-mRNA-1">
    <property type="protein sequence ID" value="ALUE_0001525501-mRNA-1"/>
    <property type="gene ID" value="ALUE_0001525501"/>
</dbReference>
<reference evidence="2" key="1">
    <citation type="submission" date="2023-03" db="UniProtKB">
        <authorList>
            <consortium name="WormBaseParasite"/>
        </authorList>
    </citation>
    <scope>IDENTIFICATION</scope>
</reference>
<sequence length="111" mass="12099">MASLVSELGATIQLAIQQQLFDKILELQRWVLNLQSPQLRPHSGSEGKSAAAIGCAFWSLRVYCSHGSGSLVLQLMKCLSSSVIWFRGTDYAIDETAREVLKSCKIAEVGG</sequence>
<evidence type="ECO:0000313" key="1">
    <source>
        <dbReference type="Proteomes" id="UP000036681"/>
    </source>
</evidence>
<dbReference type="Proteomes" id="UP000036681">
    <property type="component" value="Unplaced"/>
</dbReference>
<protein>
    <submittedName>
        <fullName evidence="2">Uncharacterized protein</fullName>
    </submittedName>
</protein>
<evidence type="ECO:0000313" key="2">
    <source>
        <dbReference type="WBParaSite" id="ALUE_0001525501-mRNA-1"/>
    </source>
</evidence>
<accession>A0A9J2Q1A0</accession>
<proteinExistence type="predicted"/>
<name>A0A9J2Q1A0_ASCLU</name>